<comment type="caution">
    <text evidence="1">The sequence shown here is derived from an EMBL/GenBank/DDBJ whole genome shotgun (WGS) entry which is preliminary data.</text>
</comment>
<dbReference type="AlphaFoldDB" id="A0A918G3A0"/>
<evidence type="ECO:0000313" key="2">
    <source>
        <dbReference type="Proteomes" id="UP000606194"/>
    </source>
</evidence>
<proteinExistence type="predicted"/>
<accession>A0A918G3A0</accession>
<dbReference type="Proteomes" id="UP000606194">
    <property type="component" value="Unassembled WGS sequence"/>
</dbReference>
<sequence>MRSEHTRLTRTFLQGLPQGLWSVVHGPAALALGRDHHLAYELSGGRDELGNRRIYIELDGHGTSR</sequence>
<dbReference type="EMBL" id="BMTL01000034">
    <property type="protein sequence ID" value="GGS17376.1"/>
    <property type="molecule type" value="Genomic_DNA"/>
</dbReference>
<name>A0A918G3A0_9ACTN</name>
<protein>
    <submittedName>
        <fullName evidence="1">Uncharacterized protein</fullName>
    </submittedName>
</protein>
<organism evidence="1 2">
    <name type="scientific">Streptomyces humidus</name>
    <dbReference type="NCBI Taxonomy" id="52259"/>
    <lineage>
        <taxon>Bacteria</taxon>
        <taxon>Bacillati</taxon>
        <taxon>Actinomycetota</taxon>
        <taxon>Actinomycetes</taxon>
        <taxon>Kitasatosporales</taxon>
        <taxon>Streptomycetaceae</taxon>
        <taxon>Streptomyces</taxon>
    </lineage>
</organism>
<evidence type="ECO:0000313" key="1">
    <source>
        <dbReference type="EMBL" id="GGS17376.1"/>
    </source>
</evidence>
<gene>
    <name evidence="1" type="ORF">GCM10010269_65520</name>
</gene>
<reference evidence="1" key="1">
    <citation type="journal article" date="2014" name="Int. J. Syst. Evol. Microbiol.">
        <title>Complete genome sequence of Corynebacterium casei LMG S-19264T (=DSM 44701T), isolated from a smear-ripened cheese.</title>
        <authorList>
            <consortium name="US DOE Joint Genome Institute (JGI-PGF)"/>
            <person name="Walter F."/>
            <person name="Albersmeier A."/>
            <person name="Kalinowski J."/>
            <person name="Ruckert C."/>
        </authorList>
    </citation>
    <scope>NUCLEOTIDE SEQUENCE</scope>
    <source>
        <strain evidence="1">JCM 4386</strain>
    </source>
</reference>
<reference evidence="1" key="2">
    <citation type="submission" date="2020-09" db="EMBL/GenBank/DDBJ databases">
        <authorList>
            <person name="Sun Q."/>
            <person name="Ohkuma M."/>
        </authorList>
    </citation>
    <scope>NUCLEOTIDE SEQUENCE</scope>
    <source>
        <strain evidence="1">JCM 4386</strain>
    </source>
</reference>
<keyword evidence="2" id="KW-1185">Reference proteome</keyword>